<keyword evidence="1" id="KW-0433">Leucine-rich repeat</keyword>
<accession>A0A6P8C7S4</accession>
<dbReference type="GeneID" id="116193909"/>
<dbReference type="RefSeq" id="XP_031378509.1">
    <property type="nucleotide sequence ID" value="XM_031522649.1"/>
</dbReference>
<name>A0A6P8C7S4_PUNGR</name>
<dbReference type="InterPro" id="IPR022272">
    <property type="entry name" value="Lipocalin_CS"/>
</dbReference>
<organism evidence="3 4">
    <name type="scientific">Punica granatum</name>
    <name type="common">Pomegranate</name>
    <dbReference type="NCBI Taxonomy" id="22663"/>
    <lineage>
        <taxon>Eukaryota</taxon>
        <taxon>Viridiplantae</taxon>
        <taxon>Streptophyta</taxon>
        <taxon>Embryophyta</taxon>
        <taxon>Tracheophyta</taxon>
        <taxon>Spermatophyta</taxon>
        <taxon>Magnoliopsida</taxon>
        <taxon>eudicotyledons</taxon>
        <taxon>Gunneridae</taxon>
        <taxon>Pentapetalae</taxon>
        <taxon>rosids</taxon>
        <taxon>malvids</taxon>
        <taxon>Myrtales</taxon>
        <taxon>Lythraceae</taxon>
        <taxon>Punica</taxon>
    </lineage>
</organism>
<dbReference type="InterPro" id="IPR050216">
    <property type="entry name" value="LRR_domain-containing"/>
</dbReference>
<dbReference type="PANTHER" id="PTHR48051:SF54">
    <property type="entry name" value="LEUCINE-RICH REPEAT-CONTAINING PROTEIN"/>
    <property type="match status" value="1"/>
</dbReference>
<dbReference type="Proteomes" id="UP000515151">
    <property type="component" value="Chromosome 2"/>
</dbReference>
<dbReference type="InterPro" id="IPR032675">
    <property type="entry name" value="LRR_dom_sf"/>
</dbReference>
<proteinExistence type="predicted"/>
<gene>
    <name evidence="4" type="primary">LOC116193909</name>
</gene>
<dbReference type="PROSITE" id="PS00213">
    <property type="entry name" value="LIPOCALIN"/>
    <property type="match status" value="1"/>
</dbReference>
<evidence type="ECO:0000256" key="1">
    <source>
        <dbReference type="ARBA" id="ARBA00022614"/>
    </source>
</evidence>
<evidence type="ECO:0000256" key="2">
    <source>
        <dbReference type="ARBA" id="ARBA00022737"/>
    </source>
</evidence>
<protein>
    <submittedName>
        <fullName evidence="4">Protein scribble homolog</fullName>
    </submittedName>
</protein>
<keyword evidence="3" id="KW-1185">Reference proteome</keyword>
<keyword evidence="2" id="KW-0677">Repeat</keyword>
<dbReference type="PANTHER" id="PTHR48051">
    <property type="match status" value="1"/>
</dbReference>
<evidence type="ECO:0000313" key="4">
    <source>
        <dbReference type="RefSeq" id="XP_031378509.1"/>
    </source>
</evidence>
<reference evidence="3" key="1">
    <citation type="journal article" date="2020" name="Plant Biotechnol. J.">
        <title>The pomegranate (Punica granatum L.) draft genome dissects genetic divergence between soft- and hard-seeded cultivars.</title>
        <authorList>
            <person name="Luo X."/>
            <person name="Li H."/>
            <person name="Wu Z."/>
            <person name="Yao W."/>
            <person name="Zhao P."/>
            <person name="Cao D."/>
            <person name="Yu H."/>
            <person name="Li K."/>
            <person name="Poudel K."/>
            <person name="Zhao D."/>
            <person name="Zhang F."/>
            <person name="Xia X."/>
            <person name="Chen L."/>
            <person name="Wang Q."/>
            <person name="Jing D."/>
            <person name="Cao S."/>
        </authorList>
    </citation>
    <scope>NUCLEOTIDE SEQUENCE [LARGE SCALE GENOMIC DNA]</scope>
    <source>
        <strain evidence="3">cv. Tunisia</strain>
    </source>
</reference>
<dbReference type="SUPFAM" id="SSF52058">
    <property type="entry name" value="L domain-like"/>
    <property type="match status" value="1"/>
</dbReference>
<dbReference type="OrthoDB" id="682583at2759"/>
<sequence length="374" mass="42165">MRKLETLFGRGCKNLTQLPDSTSCFTPLEDLVLDCSSITKLPDSIGSLAELSDSNGPLSSLTELNLSNMTIRSLPDSVGNLSSLEILNIDSSLVEQFPVTLWMLEKLKLTNASKYTGRSFKFREIIGIKAVCIHLENLVVLDLSQSSVCEDWNAWSSIKMPDLKHEELLATQGVVARAVGFFDKTDLASHRSYSYRSTSYLNRLPNVSNLKKKLKLHVSDIPMLREIEGLGNLVSMKVLDTRGCPLTNLRGLERLESLRGLRVRSCIVERLLDLLNSKHLRYIDTLDSRQTIVIQDLDSCEKLCKLEGLEELHGNWFRVKLKSNNKFRAQNIIGPAVQLMAMWGPIKVDLKVNLSISFFFPGPEKERKESFNPH</sequence>
<evidence type="ECO:0000313" key="3">
    <source>
        <dbReference type="Proteomes" id="UP000515151"/>
    </source>
</evidence>
<dbReference type="AlphaFoldDB" id="A0A6P8C7S4"/>
<dbReference type="Gene3D" id="3.80.10.10">
    <property type="entry name" value="Ribonuclease Inhibitor"/>
    <property type="match status" value="3"/>
</dbReference>
<dbReference type="GO" id="GO:0005737">
    <property type="term" value="C:cytoplasm"/>
    <property type="evidence" value="ECO:0007669"/>
    <property type="project" value="TreeGrafter"/>
</dbReference>
<reference evidence="4" key="2">
    <citation type="submission" date="2025-08" db="UniProtKB">
        <authorList>
            <consortium name="RefSeq"/>
        </authorList>
    </citation>
    <scope>IDENTIFICATION</scope>
    <source>
        <tissue evidence="4">Leaf</tissue>
    </source>
</reference>